<reference evidence="1 3" key="2">
    <citation type="journal article" date="2014" name="BMC Genomics">
        <title>An improved genome release (version Mt4.0) for the model legume Medicago truncatula.</title>
        <authorList>
            <person name="Tang H."/>
            <person name="Krishnakumar V."/>
            <person name="Bidwell S."/>
            <person name="Rosen B."/>
            <person name="Chan A."/>
            <person name="Zhou S."/>
            <person name="Gentzbittel L."/>
            <person name="Childs K.L."/>
            <person name="Yandell M."/>
            <person name="Gundlach H."/>
            <person name="Mayer K.F."/>
            <person name="Schwartz D.C."/>
            <person name="Town C.D."/>
        </authorList>
    </citation>
    <scope>GENOME REANNOTATION</scope>
    <source>
        <strain evidence="2 3">cv. Jemalong A17</strain>
    </source>
</reference>
<dbReference type="AlphaFoldDB" id="G7IDP0"/>
<dbReference type="PANTHER" id="PTHR35130:SF1">
    <property type="entry name" value="MEDIATOR OF RNA POLYMERASE II TRANSCRIPTION SUBUNIT 16"/>
    <property type="match status" value="1"/>
</dbReference>
<gene>
    <name evidence="1" type="ordered locus">MTR_1g072070</name>
</gene>
<dbReference type="eggNOG" id="ENOG502QU1U">
    <property type="taxonomic scope" value="Eukaryota"/>
</dbReference>
<organism evidence="1 3">
    <name type="scientific">Medicago truncatula</name>
    <name type="common">Barrel medic</name>
    <name type="synonym">Medicago tribuloides</name>
    <dbReference type="NCBI Taxonomy" id="3880"/>
    <lineage>
        <taxon>Eukaryota</taxon>
        <taxon>Viridiplantae</taxon>
        <taxon>Streptophyta</taxon>
        <taxon>Embryophyta</taxon>
        <taxon>Tracheophyta</taxon>
        <taxon>Spermatophyta</taxon>
        <taxon>Magnoliopsida</taxon>
        <taxon>eudicotyledons</taxon>
        <taxon>Gunneridae</taxon>
        <taxon>Pentapetalae</taxon>
        <taxon>rosids</taxon>
        <taxon>fabids</taxon>
        <taxon>Fabales</taxon>
        <taxon>Fabaceae</taxon>
        <taxon>Papilionoideae</taxon>
        <taxon>50 kb inversion clade</taxon>
        <taxon>NPAAA clade</taxon>
        <taxon>Hologalegina</taxon>
        <taxon>IRL clade</taxon>
        <taxon>Trifolieae</taxon>
        <taxon>Medicago</taxon>
    </lineage>
</organism>
<reference evidence="2" key="3">
    <citation type="submission" date="2015-04" db="UniProtKB">
        <authorList>
            <consortium name="EnsemblPlants"/>
        </authorList>
    </citation>
    <scope>IDENTIFICATION</scope>
    <source>
        <strain evidence="2">cv. Jemalong A17</strain>
    </source>
</reference>
<evidence type="ECO:0000313" key="2">
    <source>
        <dbReference type="EnsemblPlants" id="AES60876"/>
    </source>
</evidence>
<accession>G7IDP0</accession>
<dbReference type="PANTHER" id="PTHR35130">
    <property type="entry name" value="MEDIATOR OF RNA POLYMERASE II TRANSCRIPTION SUBUNIT 16"/>
    <property type="match status" value="1"/>
</dbReference>
<dbReference type="EnsemblPlants" id="AES60876">
    <property type="protein sequence ID" value="AES60876"/>
    <property type="gene ID" value="MTR_1g072070"/>
</dbReference>
<proteinExistence type="predicted"/>
<dbReference type="STRING" id="3880.G7IDP0"/>
<dbReference type="EMBL" id="CM001217">
    <property type="protein sequence ID" value="AES60876.1"/>
    <property type="molecule type" value="Genomic_DNA"/>
</dbReference>
<dbReference type="GO" id="GO:0006355">
    <property type="term" value="P:regulation of DNA-templated transcription"/>
    <property type="evidence" value="ECO:0000318"/>
    <property type="project" value="GO_Central"/>
</dbReference>
<dbReference type="InterPro" id="IPR038836">
    <property type="entry name" value="MED16"/>
</dbReference>
<dbReference type="PaxDb" id="3880-AES60876"/>
<dbReference type="HOGENOM" id="CLU_988198_0_0_1"/>
<evidence type="ECO:0000313" key="3">
    <source>
        <dbReference type="Proteomes" id="UP000002051"/>
    </source>
</evidence>
<reference evidence="1 3" key="1">
    <citation type="journal article" date="2011" name="Nature">
        <title>The Medicago genome provides insight into the evolution of rhizobial symbioses.</title>
        <authorList>
            <person name="Young N.D."/>
            <person name="Debelle F."/>
            <person name="Oldroyd G.E."/>
            <person name="Geurts R."/>
            <person name="Cannon S.B."/>
            <person name="Udvardi M.K."/>
            <person name="Benedito V.A."/>
            <person name="Mayer K.F."/>
            <person name="Gouzy J."/>
            <person name="Schoof H."/>
            <person name="Van de Peer Y."/>
            <person name="Proost S."/>
            <person name="Cook D.R."/>
            <person name="Meyers B.C."/>
            <person name="Spannagl M."/>
            <person name="Cheung F."/>
            <person name="De Mita S."/>
            <person name="Krishnakumar V."/>
            <person name="Gundlach H."/>
            <person name="Zhou S."/>
            <person name="Mudge J."/>
            <person name="Bharti A.K."/>
            <person name="Murray J.D."/>
            <person name="Naoumkina M.A."/>
            <person name="Rosen B."/>
            <person name="Silverstein K.A."/>
            <person name="Tang H."/>
            <person name="Rombauts S."/>
            <person name="Zhao P.X."/>
            <person name="Zhou P."/>
            <person name="Barbe V."/>
            <person name="Bardou P."/>
            <person name="Bechner M."/>
            <person name="Bellec A."/>
            <person name="Berger A."/>
            <person name="Berges H."/>
            <person name="Bidwell S."/>
            <person name="Bisseling T."/>
            <person name="Choisne N."/>
            <person name="Couloux A."/>
            <person name="Denny R."/>
            <person name="Deshpande S."/>
            <person name="Dai X."/>
            <person name="Doyle J.J."/>
            <person name="Dudez A.M."/>
            <person name="Farmer A.D."/>
            <person name="Fouteau S."/>
            <person name="Franken C."/>
            <person name="Gibelin C."/>
            <person name="Gish J."/>
            <person name="Goldstein S."/>
            <person name="Gonzalez A.J."/>
            <person name="Green P.J."/>
            <person name="Hallab A."/>
            <person name="Hartog M."/>
            <person name="Hua A."/>
            <person name="Humphray S.J."/>
            <person name="Jeong D.H."/>
            <person name="Jing Y."/>
            <person name="Jocker A."/>
            <person name="Kenton S.M."/>
            <person name="Kim D.J."/>
            <person name="Klee K."/>
            <person name="Lai H."/>
            <person name="Lang C."/>
            <person name="Lin S."/>
            <person name="Macmil S.L."/>
            <person name="Magdelenat G."/>
            <person name="Matthews L."/>
            <person name="McCorrison J."/>
            <person name="Monaghan E.L."/>
            <person name="Mun J.H."/>
            <person name="Najar F.Z."/>
            <person name="Nicholson C."/>
            <person name="Noirot C."/>
            <person name="O'Bleness M."/>
            <person name="Paule C.R."/>
            <person name="Poulain J."/>
            <person name="Prion F."/>
            <person name="Qin B."/>
            <person name="Qu C."/>
            <person name="Retzel E.F."/>
            <person name="Riddle C."/>
            <person name="Sallet E."/>
            <person name="Samain S."/>
            <person name="Samson N."/>
            <person name="Sanders I."/>
            <person name="Saurat O."/>
            <person name="Scarpelli C."/>
            <person name="Schiex T."/>
            <person name="Segurens B."/>
            <person name="Severin A.J."/>
            <person name="Sherrier D.J."/>
            <person name="Shi R."/>
            <person name="Sims S."/>
            <person name="Singer S.R."/>
            <person name="Sinharoy S."/>
            <person name="Sterck L."/>
            <person name="Viollet A."/>
            <person name="Wang B.B."/>
            <person name="Wang K."/>
            <person name="Wang M."/>
            <person name="Wang X."/>
            <person name="Warfsmann J."/>
            <person name="Weissenbach J."/>
            <person name="White D.D."/>
            <person name="White J.D."/>
            <person name="Wiley G.B."/>
            <person name="Wincker P."/>
            <person name="Xing Y."/>
            <person name="Yang L."/>
            <person name="Yao Z."/>
            <person name="Ying F."/>
            <person name="Zhai J."/>
            <person name="Zhou L."/>
            <person name="Zuber A."/>
            <person name="Denarie J."/>
            <person name="Dixon R.A."/>
            <person name="May G.D."/>
            <person name="Schwartz D.C."/>
            <person name="Rogers J."/>
            <person name="Quetier F."/>
            <person name="Town C.D."/>
            <person name="Roe B.A."/>
        </authorList>
    </citation>
    <scope>NUCLEOTIDE SEQUENCE [LARGE SCALE GENOMIC DNA]</scope>
    <source>
        <strain evidence="1">A17</strain>
        <strain evidence="2 3">cv. Jemalong A17</strain>
    </source>
</reference>
<dbReference type="GO" id="GO:0016592">
    <property type="term" value="C:mediator complex"/>
    <property type="evidence" value="ECO:0007669"/>
    <property type="project" value="InterPro"/>
</dbReference>
<evidence type="ECO:0000313" key="1">
    <source>
        <dbReference type="EMBL" id="AES60876.1"/>
    </source>
</evidence>
<name>G7IDP0_MEDTR</name>
<protein>
    <submittedName>
        <fullName evidence="1">Mediator of RNA polymerase II transcription subunit 16</fullName>
    </submittedName>
</protein>
<keyword evidence="3" id="KW-1185">Reference proteome</keyword>
<dbReference type="Proteomes" id="UP000002051">
    <property type="component" value="Unassembled WGS sequence"/>
</dbReference>
<sequence length="282" mass="30491">MNETQPKWFCISKGLLDCGPSGIIAGDAIITDNGTLHVAGVRAFNPATVIVCEASPGHGNGLEFSPKTSITTSAPLTYVSSEVAPTTQCCGVAGVAFDLMCGGSVIVVFVVEEFYYMSHHNPYEGPSVTEWRVQRWESSSQHVVIHPIFGSFHGNPDIQMVWESKVDISIPATNDKSKEIHFNRFNFLIDLGTLARVVYSAQGGEIVVAFLYGGIHIFSGLTFTHVANYQINVGSSIAILVFSATSYCSASAWHDTNKGDPMLKIIWVLPPTFPIGQEKATS</sequence>